<dbReference type="SUPFAM" id="SSF55961">
    <property type="entry name" value="Bet v1-like"/>
    <property type="match status" value="1"/>
</dbReference>
<gene>
    <name evidence="8" type="ORF">AU467_13630</name>
</gene>
<keyword evidence="6" id="KW-0482">Metalloprotease</keyword>
<comment type="caution">
    <text evidence="8">The sequence shown here is derived from an EMBL/GenBank/DDBJ whole genome shotgun (WGS) entry which is preliminary data.</text>
</comment>
<feature type="transmembrane region" description="Helical" evidence="7">
    <location>
        <begin position="204"/>
        <end position="222"/>
    </location>
</feature>
<dbReference type="CDD" id="cd07812">
    <property type="entry name" value="SRPBCC"/>
    <property type="match status" value="1"/>
</dbReference>
<dbReference type="AlphaFoldDB" id="A0A101KW48"/>
<organism evidence="8 9">
    <name type="scientific">Rhizobium loti</name>
    <name type="common">Mesorhizobium loti</name>
    <dbReference type="NCBI Taxonomy" id="381"/>
    <lineage>
        <taxon>Bacteria</taxon>
        <taxon>Pseudomonadati</taxon>
        <taxon>Pseudomonadota</taxon>
        <taxon>Alphaproteobacteria</taxon>
        <taxon>Hyphomicrobiales</taxon>
        <taxon>Phyllobacteriaceae</taxon>
        <taxon>Mesorhizobium</taxon>
    </lineage>
</organism>
<dbReference type="EMBL" id="LPWA01000046">
    <property type="protein sequence ID" value="KUM27959.1"/>
    <property type="molecule type" value="Genomic_DNA"/>
</dbReference>
<dbReference type="Proteomes" id="UP000053176">
    <property type="component" value="Unassembled WGS sequence"/>
</dbReference>
<sequence length="416" mass="45022">MSVIATVTLVAGNLGLIFLLMTAPLGLRTVRVSRLVVADGNRLWQALWPFGRDAAWSGEILSAEPLDGDGTALIKLSWEGRDGRPIERKARFDDVVEGSRFSMRVVEDTALDPSFWANYRETTELVSEEGGTRVTLTQTDRYRGVAFLIFRFFAMRRELAKLQVWARTGKYRKGGWFEHPVSQIGFAVLSAFILWPFFGLNPGGLALAAILTSVVALHELGHMAAFRLTGHRRARMIFIPLLGGIAMGGRPYDSRFEVAFVALMGAGFSAFLVPLLIAASGLAGSEGHRLAAMLLATFAGCASLFNIANLVPVWKFDGGQVLRQICPGPLALALASFLLLSALLALGWRAGFPPSFLLVAGAVFSILSLITVGSGVKPRHELKPIHAFDRLAIAGALLAIFSIHGYGVLWASAQLM</sequence>
<dbReference type="GO" id="GO:0006508">
    <property type="term" value="P:proteolysis"/>
    <property type="evidence" value="ECO:0007669"/>
    <property type="project" value="UniProtKB-KW"/>
</dbReference>
<keyword evidence="5" id="KW-0862">Zinc</keyword>
<comment type="similarity">
    <text evidence="2">Belongs to the peptidase M50B family.</text>
</comment>
<feature type="transmembrane region" description="Helical" evidence="7">
    <location>
        <begin position="6"/>
        <end position="27"/>
    </location>
</feature>
<evidence type="ECO:0000313" key="8">
    <source>
        <dbReference type="EMBL" id="KUM27959.1"/>
    </source>
</evidence>
<protein>
    <submittedName>
        <fullName evidence="8">Peptidase M50</fullName>
    </submittedName>
</protein>
<feature type="transmembrane region" description="Helical" evidence="7">
    <location>
        <begin position="180"/>
        <end position="198"/>
    </location>
</feature>
<feature type="transmembrane region" description="Helical" evidence="7">
    <location>
        <begin position="290"/>
        <end position="308"/>
    </location>
</feature>
<evidence type="ECO:0000256" key="5">
    <source>
        <dbReference type="ARBA" id="ARBA00022833"/>
    </source>
</evidence>
<dbReference type="PANTHER" id="PTHR39188">
    <property type="entry name" value="MEMBRANE-ASSOCIATED ZINC METALLOPROTEASE M50B"/>
    <property type="match status" value="1"/>
</dbReference>
<proteinExistence type="inferred from homology"/>
<feature type="transmembrane region" description="Helical" evidence="7">
    <location>
        <begin position="355"/>
        <end position="376"/>
    </location>
</feature>
<name>A0A101KW48_RHILI</name>
<feature type="transmembrane region" description="Helical" evidence="7">
    <location>
        <begin position="391"/>
        <end position="411"/>
    </location>
</feature>
<evidence type="ECO:0000313" key="9">
    <source>
        <dbReference type="Proteomes" id="UP000053176"/>
    </source>
</evidence>
<evidence type="ECO:0000256" key="3">
    <source>
        <dbReference type="ARBA" id="ARBA00022670"/>
    </source>
</evidence>
<accession>A0A101KW48</accession>
<dbReference type="Gene3D" id="3.30.530.20">
    <property type="match status" value="1"/>
</dbReference>
<evidence type="ECO:0000256" key="7">
    <source>
        <dbReference type="SAM" id="Phobius"/>
    </source>
</evidence>
<feature type="transmembrane region" description="Helical" evidence="7">
    <location>
        <begin position="328"/>
        <end position="348"/>
    </location>
</feature>
<evidence type="ECO:0000256" key="6">
    <source>
        <dbReference type="ARBA" id="ARBA00023049"/>
    </source>
</evidence>
<keyword evidence="4" id="KW-0378">Hydrolase</keyword>
<keyword evidence="7" id="KW-1133">Transmembrane helix</keyword>
<evidence type="ECO:0000256" key="4">
    <source>
        <dbReference type="ARBA" id="ARBA00022801"/>
    </source>
</evidence>
<feature type="transmembrane region" description="Helical" evidence="7">
    <location>
        <begin position="258"/>
        <end position="278"/>
    </location>
</feature>
<dbReference type="OrthoDB" id="7866850at2"/>
<dbReference type="InterPro" id="IPR023393">
    <property type="entry name" value="START-like_dom_sf"/>
</dbReference>
<keyword evidence="7" id="KW-0472">Membrane</keyword>
<evidence type="ECO:0000256" key="2">
    <source>
        <dbReference type="ARBA" id="ARBA00007931"/>
    </source>
</evidence>
<keyword evidence="3" id="KW-0645">Protease</keyword>
<dbReference type="PANTHER" id="PTHR39188:SF3">
    <property type="entry name" value="STAGE IV SPORULATION PROTEIN FB"/>
    <property type="match status" value="1"/>
</dbReference>
<comment type="cofactor">
    <cofactor evidence="1">
        <name>Zn(2+)</name>
        <dbReference type="ChEBI" id="CHEBI:29105"/>
    </cofactor>
</comment>
<dbReference type="GO" id="GO:0008237">
    <property type="term" value="F:metallopeptidase activity"/>
    <property type="evidence" value="ECO:0007669"/>
    <property type="project" value="UniProtKB-KW"/>
</dbReference>
<reference evidence="8 9" key="1">
    <citation type="submission" date="2015-12" db="EMBL/GenBank/DDBJ databases">
        <title>Draft genome sequence of Mesorhizobium sp. UFLA 01-765, a multitolerant efficient symbiont and plant-growth promoting strain isolated from Zn-mining soil using Leucaena leucocephala as a trap plant.</title>
        <authorList>
            <person name="Rangel W.M."/>
            <person name="Thijs S."/>
            <person name="Longatti S.M."/>
            <person name="Moreira F.M."/>
            <person name="Weyens N."/>
            <person name="Vangronsveld J."/>
            <person name="Van Hamme J.D."/>
            <person name="Bottos E.M."/>
            <person name="Rineau F."/>
        </authorList>
    </citation>
    <scope>NUCLEOTIDE SEQUENCE [LARGE SCALE GENOMIC DNA]</scope>
    <source>
        <strain evidence="8 9">UFLA 01-765</strain>
    </source>
</reference>
<keyword evidence="7" id="KW-0812">Transmembrane</keyword>
<evidence type="ECO:0000256" key="1">
    <source>
        <dbReference type="ARBA" id="ARBA00001947"/>
    </source>
</evidence>